<proteinExistence type="predicted"/>
<dbReference type="SUPFAM" id="SSF53756">
    <property type="entry name" value="UDP-Glycosyltransferase/glycogen phosphorylase"/>
    <property type="match status" value="1"/>
</dbReference>
<keyword evidence="2" id="KW-1185">Reference proteome</keyword>
<protein>
    <recommendedName>
        <fullName evidence="3">Capsule polysaccharide biosynthesis protein</fullName>
    </recommendedName>
</protein>
<sequence>MRIGYASIYSWRPHVEHLYYLAGIMRDAGHSASFLACDGNLSGCYPKALHPQRSALMHCLRCRAGNIRSFAGQHVCSIGSFADSGVPFSEDAHHGALSSASTLGRFESKADFQSPEFHAIARSLEDGTQKAYSAALRWIERERLEAVCLFNGRMDATRAVLEAARSAGIPFVSLERTWFGDGLQLLPNENCLGLRTLGKMMAQWRDRPLTRNQALRAVRHVAARFLRRNDKEWRAYNVAARTVEWPQAESARRILLVPGSYNEFWGHPDWVSKWSEQTAAYDALIDRFDLQPSELVLRCHPNWGERIGTADGSKAERYYTDWANRRGVHCIASTDTASTLGLIERSDAIVVAGGSAALEAGMLGKQVIAMGPSIYQQAGFQSDAMSPAALQAMSLLPASNFSERAHIARLTLRFAYTMIYRAPQYVDYVRSITATRYEYREGADAGRLVDTFRRGALSADDATHADNESGEDEVLAMVSRREWEELNALGDGVEQLPAVPRLVHRRWMFRPIDIIRDAFPRGDR</sequence>
<dbReference type="EMBL" id="CADIJR010000012">
    <property type="protein sequence ID" value="CAB3637560.1"/>
    <property type="molecule type" value="Genomic_DNA"/>
</dbReference>
<dbReference type="RefSeq" id="WP_054430807.1">
    <property type="nucleotide sequence ID" value="NZ_CADIJR010000012.1"/>
</dbReference>
<evidence type="ECO:0008006" key="3">
    <source>
        <dbReference type="Google" id="ProtNLM"/>
    </source>
</evidence>
<reference evidence="1 2" key="1">
    <citation type="submission" date="2020-04" db="EMBL/GenBank/DDBJ databases">
        <authorList>
            <person name="De Canck E."/>
        </authorList>
    </citation>
    <scope>NUCLEOTIDE SEQUENCE [LARGE SCALE GENOMIC DNA]</scope>
    <source>
        <strain evidence="1 2">LMG 26845</strain>
    </source>
</reference>
<evidence type="ECO:0000313" key="1">
    <source>
        <dbReference type="EMBL" id="CAB3637560.1"/>
    </source>
</evidence>
<gene>
    <name evidence="1" type="ORF">LMG26845_01841</name>
</gene>
<accession>A0A6J4ZMQ7</accession>
<name>A0A6J4ZMQ7_9BURK</name>
<organism evidence="1 2">
    <name type="scientific">Achromobacter insuavis</name>
    <dbReference type="NCBI Taxonomy" id="1287735"/>
    <lineage>
        <taxon>Bacteria</taxon>
        <taxon>Pseudomonadati</taxon>
        <taxon>Pseudomonadota</taxon>
        <taxon>Betaproteobacteria</taxon>
        <taxon>Burkholderiales</taxon>
        <taxon>Alcaligenaceae</taxon>
        <taxon>Achromobacter</taxon>
    </lineage>
</organism>
<dbReference type="GeneID" id="92897692"/>
<evidence type="ECO:0000313" key="2">
    <source>
        <dbReference type="Proteomes" id="UP000507979"/>
    </source>
</evidence>
<dbReference type="Proteomes" id="UP000507979">
    <property type="component" value="Unassembled WGS sequence"/>
</dbReference>
<dbReference type="AlphaFoldDB" id="A0A6J4ZMQ7"/>